<organism evidence="4 5">
    <name type="scientific">Kribbella alba</name>
    <dbReference type="NCBI Taxonomy" id="190197"/>
    <lineage>
        <taxon>Bacteria</taxon>
        <taxon>Bacillati</taxon>
        <taxon>Actinomycetota</taxon>
        <taxon>Actinomycetes</taxon>
        <taxon>Propionibacteriales</taxon>
        <taxon>Kribbellaceae</taxon>
        <taxon>Kribbella</taxon>
    </lineage>
</organism>
<keyword evidence="1" id="KW-0547">Nucleotide-binding</keyword>
<evidence type="ECO:0000256" key="2">
    <source>
        <dbReference type="ARBA" id="ARBA00022840"/>
    </source>
</evidence>
<evidence type="ECO:0000313" key="4">
    <source>
        <dbReference type="EMBL" id="GAA1632811.1"/>
    </source>
</evidence>
<feature type="domain" description="ABC transporter" evidence="3">
    <location>
        <begin position="317"/>
        <end position="556"/>
    </location>
</feature>
<dbReference type="GO" id="GO:0005524">
    <property type="term" value="F:ATP binding"/>
    <property type="evidence" value="ECO:0007669"/>
    <property type="project" value="UniProtKB-KW"/>
</dbReference>
<reference evidence="4 5" key="1">
    <citation type="journal article" date="2019" name="Int. J. Syst. Evol. Microbiol.">
        <title>The Global Catalogue of Microorganisms (GCM) 10K type strain sequencing project: providing services to taxonomists for standard genome sequencing and annotation.</title>
        <authorList>
            <consortium name="The Broad Institute Genomics Platform"/>
            <consortium name="The Broad Institute Genome Sequencing Center for Infectious Disease"/>
            <person name="Wu L."/>
            <person name="Ma J."/>
        </authorList>
    </citation>
    <scope>NUCLEOTIDE SEQUENCE [LARGE SCALE GENOMIC DNA]</scope>
    <source>
        <strain evidence="4 5">JCM 14306</strain>
    </source>
</reference>
<sequence length="560" mass="61697">MGHVDVAGIGFELPDGRVLLDDITFRVGDGAKVALVGANGSGKTTLTRIIAGDLKPHSGSISRSGGLGVMRQFVGSVRDESTVRDLLLGVAPPAIQTAAVKLDQAELAMMEADDEKTQLRYAQAVSDWGEVGGYDAEVLWDVCTTAALGIPFDNCRWREVKTLSGGEQKRLVLEALLRGPDEVLMLDEPDNYLDVPGKRWLEEQLNATQKTVLYISHDRELLANTATRIVTVELGAAGNTAWTHGGGFKTYHAAREHRFERFEELRKVWDDEHAKLRAQMLMYKQKAAYNSDMASRYRAAQTRLRKFEEAGPPEAIPREQKVSMRLTGGRTGKRAVVCTGVELTGLMKPFDLEVWYGERVAVLGSNGSGKSHFLRLLANGGSDPDIEHQPIGEVPIPPVAHTGNAKLGARVRPGWFAQTHEHPELVGRTLLEILHRGDDHRDGMGRELASRKLDRYELAHAAEQTFDSLSGGQQARFQILLLELSGATLLLLDEPTDNLDVESAEALEEGLDAFDGTVLAVTHDRWFSRGFDRFLVFGSDGSVYESPEPVWDEGRVERAR</sequence>
<dbReference type="EMBL" id="BAAANE010000004">
    <property type="protein sequence ID" value="GAA1632811.1"/>
    <property type="molecule type" value="Genomic_DNA"/>
</dbReference>
<dbReference type="RefSeq" id="WP_344110890.1">
    <property type="nucleotide sequence ID" value="NZ_BAAANE010000004.1"/>
</dbReference>
<dbReference type="SMART" id="SM00382">
    <property type="entry name" value="AAA"/>
    <property type="match status" value="2"/>
</dbReference>
<comment type="caution">
    <text evidence="4">The sequence shown here is derived from an EMBL/GenBank/DDBJ whole genome shotgun (WGS) entry which is preliminary data.</text>
</comment>
<dbReference type="PANTHER" id="PTHR42855">
    <property type="entry name" value="ABC TRANSPORTER ATP-BINDING SUBUNIT"/>
    <property type="match status" value="1"/>
</dbReference>
<feature type="domain" description="ABC transporter" evidence="3">
    <location>
        <begin position="4"/>
        <end position="259"/>
    </location>
</feature>
<gene>
    <name evidence="4" type="ORF">GCM10009744_21520</name>
</gene>
<evidence type="ECO:0000313" key="5">
    <source>
        <dbReference type="Proteomes" id="UP001501319"/>
    </source>
</evidence>
<dbReference type="CDD" id="cd03221">
    <property type="entry name" value="ABCF_EF-3"/>
    <property type="match status" value="1"/>
</dbReference>
<accession>A0ABN2F6E6</accession>
<dbReference type="SUPFAM" id="SSF52540">
    <property type="entry name" value="P-loop containing nucleoside triphosphate hydrolases"/>
    <property type="match status" value="2"/>
</dbReference>
<dbReference type="Gene3D" id="3.40.50.300">
    <property type="entry name" value="P-loop containing nucleotide triphosphate hydrolases"/>
    <property type="match status" value="2"/>
</dbReference>
<dbReference type="InterPro" id="IPR051309">
    <property type="entry name" value="ABCF_ATPase"/>
</dbReference>
<dbReference type="PANTHER" id="PTHR42855:SF1">
    <property type="entry name" value="ABC TRANSPORTER DOMAIN-CONTAINING PROTEIN"/>
    <property type="match status" value="1"/>
</dbReference>
<dbReference type="PROSITE" id="PS50893">
    <property type="entry name" value="ABC_TRANSPORTER_2"/>
    <property type="match status" value="2"/>
</dbReference>
<protein>
    <submittedName>
        <fullName evidence="4">ATP-binding cassette domain-containing protein</fullName>
    </submittedName>
</protein>
<dbReference type="InterPro" id="IPR027417">
    <property type="entry name" value="P-loop_NTPase"/>
</dbReference>
<evidence type="ECO:0000259" key="3">
    <source>
        <dbReference type="PROSITE" id="PS50893"/>
    </source>
</evidence>
<name>A0ABN2F6E6_9ACTN</name>
<dbReference type="Proteomes" id="UP001501319">
    <property type="component" value="Unassembled WGS sequence"/>
</dbReference>
<evidence type="ECO:0000256" key="1">
    <source>
        <dbReference type="ARBA" id="ARBA00022741"/>
    </source>
</evidence>
<dbReference type="InterPro" id="IPR003593">
    <property type="entry name" value="AAA+_ATPase"/>
</dbReference>
<dbReference type="Pfam" id="PF00005">
    <property type="entry name" value="ABC_tran"/>
    <property type="match status" value="2"/>
</dbReference>
<keyword evidence="2 4" id="KW-0067">ATP-binding</keyword>
<proteinExistence type="predicted"/>
<dbReference type="InterPro" id="IPR003439">
    <property type="entry name" value="ABC_transporter-like_ATP-bd"/>
</dbReference>
<keyword evidence="5" id="KW-1185">Reference proteome</keyword>